<gene>
    <name evidence="5" type="primary">darP</name>
    <name evidence="7" type="ORF">C0099_06865</name>
</gene>
<dbReference type="Proteomes" id="UP000242205">
    <property type="component" value="Chromosome"/>
</dbReference>
<protein>
    <recommendedName>
        <fullName evidence="5">Dual-action ribosomal maturation protein DarP</fullName>
    </recommendedName>
    <alternativeName>
        <fullName evidence="5">Large ribosomal subunit assembly factor DarP</fullName>
    </alternativeName>
</protein>
<keyword evidence="2 5" id="KW-0690">Ribosome biogenesis</keyword>
<dbReference type="InterPro" id="IPR023153">
    <property type="entry name" value="DarP_sf"/>
</dbReference>
<dbReference type="SUPFAM" id="SSF158710">
    <property type="entry name" value="PSPTO4464-like"/>
    <property type="match status" value="1"/>
</dbReference>
<comment type="function">
    <text evidence="5">Member of a network of 50S ribosomal subunit biogenesis factors which assembles along the 30S-50S interface, preventing incorrect 23S rRNA structures from forming. Promotes peptidyl transferase center (PTC) maturation.</text>
</comment>
<dbReference type="PANTHER" id="PTHR38101:SF1">
    <property type="entry name" value="UPF0307 PROTEIN YJGA"/>
    <property type="match status" value="1"/>
</dbReference>
<dbReference type="Pfam" id="PF04751">
    <property type="entry name" value="DarP"/>
    <property type="match status" value="1"/>
</dbReference>
<sequence>MSAAPQDHHARPDDGDDVDARPSKSARKREMHALQAIGEELVALSSDKLARLEMPDELRAAVMDARRFNKHEARRRQMQYIGRLMRDVDSEPLRAALDAFNGVSKEEVARHHRLERLREDFLGDEQVAGRIVAQWPAADLQHLRALRRKALREREQDKPPRAYRELFRVLRDLDDVRAAEDEPTNTENS</sequence>
<evidence type="ECO:0000256" key="6">
    <source>
        <dbReference type="SAM" id="MobiDB-lite"/>
    </source>
</evidence>
<dbReference type="GO" id="GO:0005829">
    <property type="term" value="C:cytosol"/>
    <property type="evidence" value="ECO:0007669"/>
    <property type="project" value="TreeGrafter"/>
</dbReference>
<dbReference type="PIRSF" id="PIRSF016183">
    <property type="entry name" value="UCP016183"/>
    <property type="match status" value="1"/>
</dbReference>
<organism evidence="7 8">
    <name type="scientific">Pseudazoarcus pumilus</name>
    <dbReference type="NCBI Taxonomy" id="2067960"/>
    <lineage>
        <taxon>Bacteria</taxon>
        <taxon>Pseudomonadati</taxon>
        <taxon>Pseudomonadota</taxon>
        <taxon>Betaproteobacteria</taxon>
        <taxon>Rhodocyclales</taxon>
        <taxon>Zoogloeaceae</taxon>
        <taxon>Pseudazoarcus</taxon>
    </lineage>
</organism>
<feature type="compositionally biased region" description="Basic and acidic residues" evidence="6">
    <location>
        <begin position="1"/>
        <end position="22"/>
    </location>
</feature>
<evidence type="ECO:0000256" key="1">
    <source>
        <dbReference type="ARBA" id="ARBA00022490"/>
    </source>
</evidence>
<evidence type="ECO:0000256" key="3">
    <source>
        <dbReference type="ARBA" id="ARBA00022730"/>
    </source>
</evidence>
<accession>A0A2I6S5Z0</accession>
<dbReference type="InterPro" id="IPR006839">
    <property type="entry name" value="DarP"/>
</dbReference>
<dbReference type="GO" id="GO:1902626">
    <property type="term" value="P:assembly of large subunit precursor of preribosome"/>
    <property type="evidence" value="ECO:0007669"/>
    <property type="project" value="UniProtKB-UniRule"/>
</dbReference>
<dbReference type="KEGG" id="atw:C0099_06865"/>
<dbReference type="RefSeq" id="WP_102246750.1">
    <property type="nucleotide sequence ID" value="NZ_CP025682.1"/>
</dbReference>
<evidence type="ECO:0000313" key="8">
    <source>
        <dbReference type="Proteomes" id="UP000242205"/>
    </source>
</evidence>
<dbReference type="EMBL" id="CP025682">
    <property type="protein sequence ID" value="AUN94683.1"/>
    <property type="molecule type" value="Genomic_DNA"/>
</dbReference>
<dbReference type="HAMAP" id="MF_00765">
    <property type="entry name" value="DarP"/>
    <property type="match status" value="1"/>
</dbReference>
<keyword evidence="8" id="KW-1185">Reference proteome</keyword>
<dbReference type="NCBIfam" id="NF003593">
    <property type="entry name" value="PRK05255.1-1"/>
    <property type="match status" value="1"/>
</dbReference>
<keyword evidence="3 5" id="KW-0699">rRNA-binding</keyword>
<keyword evidence="4 5" id="KW-0694">RNA-binding</keyword>
<evidence type="ECO:0000313" key="7">
    <source>
        <dbReference type="EMBL" id="AUN94683.1"/>
    </source>
</evidence>
<keyword evidence="1 5" id="KW-0963">Cytoplasm</keyword>
<comment type="subcellular location">
    <subcellularLocation>
        <location evidence="5">Cytoplasm</location>
    </subcellularLocation>
    <text evidence="5">Associates with late stage pre-50S ribosomal subunits.</text>
</comment>
<proteinExistence type="inferred from homology"/>
<dbReference type="PANTHER" id="PTHR38101">
    <property type="entry name" value="UPF0307 PROTEIN YJGA"/>
    <property type="match status" value="1"/>
</dbReference>
<dbReference type="AlphaFoldDB" id="A0A2I6S5Z0"/>
<dbReference type="Gene3D" id="1.10.60.30">
    <property type="entry name" value="PSPTO4464-like domains"/>
    <property type="match status" value="2"/>
</dbReference>
<name>A0A2I6S5Z0_9RHOO</name>
<evidence type="ECO:0000256" key="2">
    <source>
        <dbReference type="ARBA" id="ARBA00022517"/>
    </source>
</evidence>
<dbReference type="CDD" id="cd16331">
    <property type="entry name" value="YjgA-like"/>
    <property type="match status" value="1"/>
</dbReference>
<dbReference type="OrthoDB" id="5293604at2"/>
<feature type="region of interest" description="Disordered" evidence="6">
    <location>
        <begin position="1"/>
        <end position="32"/>
    </location>
</feature>
<dbReference type="GO" id="GO:0043022">
    <property type="term" value="F:ribosome binding"/>
    <property type="evidence" value="ECO:0007669"/>
    <property type="project" value="UniProtKB-UniRule"/>
</dbReference>
<dbReference type="GO" id="GO:0019843">
    <property type="term" value="F:rRNA binding"/>
    <property type="evidence" value="ECO:0007669"/>
    <property type="project" value="UniProtKB-UniRule"/>
</dbReference>
<evidence type="ECO:0000256" key="5">
    <source>
        <dbReference type="HAMAP-Rule" id="MF_00765"/>
    </source>
</evidence>
<evidence type="ECO:0000256" key="4">
    <source>
        <dbReference type="ARBA" id="ARBA00022884"/>
    </source>
</evidence>
<comment type="similarity">
    <text evidence="5">Belongs to the DarP family.</text>
</comment>
<reference evidence="7 8" key="1">
    <citation type="submission" date="2018-01" db="EMBL/GenBank/DDBJ databases">
        <authorList>
            <person name="Fu G.-Y."/>
        </authorList>
    </citation>
    <scope>NUCLEOTIDE SEQUENCE [LARGE SCALE GENOMIC DNA]</scope>
    <source>
        <strain evidence="7 8">SY39</strain>
    </source>
</reference>